<evidence type="ECO:0000256" key="1">
    <source>
        <dbReference type="SAM" id="Phobius"/>
    </source>
</evidence>
<feature type="transmembrane region" description="Helical" evidence="1">
    <location>
        <begin position="31"/>
        <end position="53"/>
    </location>
</feature>
<keyword evidence="1" id="KW-1133">Transmembrane helix</keyword>
<keyword evidence="1" id="KW-0472">Membrane</keyword>
<dbReference type="EMBL" id="NTFH01000019">
    <property type="protein sequence ID" value="PHQ13633.1"/>
    <property type="molecule type" value="Genomic_DNA"/>
</dbReference>
<organism evidence="2 3">
    <name type="scientific">Marinobacter profundi</name>
    <dbReference type="NCBI Taxonomy" id="2666256"/>
    <lineage>
        <taxon>Bacteria</taxon>
        <taxon>Pseudomonadati</taxon>
        <taxon>Pseudomonadota</taxon>
        <taxon>Gammaproteobacteria</taxon>
        <taxon>Pseudomonadales</taxon>
        <taxon>Marinobacteraceae</taxon>
        <taxon>Marinobacter</taxon>
    </lineage>
</organism>
<evidence type="ECO:0000313" key="3">
    <source>
        <dbReference type="Proteomes" id="UP000231409"/>
    </source>
</evidence>
<proteinExistence type="predicted"/>
<accession>A0A2G1UGL7</accession>
<keyword evidence="1" id="KW-0812">Transmembrane</keyword>
<protein>
    <recommendedName>
        <fullName evidence="4">Methyltransferase type 11 domain-containing protein</fullName>
    </recommendedName>
</protein>
<reference evidence="2 3" key="1">
    <citation type="submission" date="2017-09" db="EMBL/GenBank/DDBJ databases">
        <title>The draft genome sequences of Marinobacter sp. PWS21.</title>
        <authorList>
            <person name="Cao J."/>
        </authorList>
    </citation>
    <scope>NUCLEOTIDE SEQUENCE [LARGE SCALE GENOMIC DNA]</scope>
    <source>
        <strain evidence="2 3">PWS21</strain>
    </source>
</reference>
<dbReference type="Proteomes" id="UP000231409">
    <property type="component" value="Unassembled WGS sequence"/>
</dbReference>
<keyword evidence="3" id="KW-1185">Reference proteome</keyword>
<comment type="caution">
    <text evidence="2">The sequence shown here is derived from an EMBL/GenBank/DDBJ whole genome shotgun (WGS) entry which is preliminary data.</text>
</comment>
<name>A0A2G1UGL7_9GAMM</name>
<evidence type="ECO:0008006" key="4">
    <source>
        <dbReference type="Google" id="ProtNLM"/>
    </source>
</evidence>
<gene>
    <name evidence="2" type="ORF">CLH61_17555</name>
</gene>
<dbReference type="AlphaFoldDB" id="A0A2G1UGL7"/>
<sequence length="60" mass="6626">MRGGVSRDLPLSYRFDLVLVSAVWMHLPPTVAEWALCILTELLATSSMLVVALRNWPGDG</sequence>
<evidence type="ECO:0000313" key="2">
    <source>
        <dbReference type="EMBL" id="PHQ13633.1"/>
    </source>
</evidence>